<comment type="similarity">
    <text evidence="3 10">Belongs to the TrpF family.</text>
</comment>
<dbReference type="Pfam" id="PF00697">
    <property type="entry name" value="PRAI"/>
    <property type="match status" value="1"/>
</dbReference>
<dbReference type="Gene3D" id="3.20.20.70">
    <property type="entry name" value="Aldolase class I"/>
    <property type="match status" value="1"/>
</dbReference>
<dbReference type="PANTHER" id="PTHR42894:SF1">
    <property type="entry name" value="N-(5'-PHOSPHORIBOSYL)ANTHRANILATE ISOMERASE"/>
    <property type="match status" value="1"/>
</dbReference>
<keyword evidence="9 10" id="KW-0413">Isomerase</keyword>
<keyword evidence="6 10" id="KW-0028">Amino-acid biosynthesis</keyword>
<dbReference type="PANTHER" id="PTHR42894">
    <property type="entry name" value="N-(5'-PHOSPHORIBOSYL)ANTHRANILATE ISOMERASE"/>
    <property type="match status" value="1"/>
</dbReference>
<name>A0A1Y1SCG4_9GAMM</name>
<dbReference type="GO" id="GO:0000162">
    <property type="term" value="P:L-tryptophan biosynthetic process"/>
    <property type="evidence" value="ECO:0007669"/>
    <property type="project" value="UniProtKB-UniRule"/>
</dbReference>
<comment type="pathway">
    <text evidence="2 10">Amino-acid biosynthesis; L-tryptophan biosynthesis; L-tryptophan from chorismate: step 3/5.</text>
</comment>
<evidence type="ECO:0000256" key="10">
    <source>
        <dbReference type="HAMAP-Rule" id="MF_00135"/>
    </source>
</evidence>
<organism evidence="12 13">
    <name type="scientific">Oceanococcus atlanticus</name>
    <dbReference type="NCBI Taxonomy" id="1317117"/>
    <lineage>
        <taxon>Bacteria</taxon>
        <taxon>Pseudomonadati</taxon>
        <taxon>Pseudomonadota</taxon>
        <taxon>Gammaproteobacteria</taxon>
        <taxon>Chromatiales</taxon>
        <taxon>Oceanococcaceae</taxon>
        <taxon>Oceanococcus</taxon>
    </lineage>
</organism>
<reference evidence="12 13" key="1">
    <citation type="submission" date="2013-04" db="EMBL/GenBank/DDBJ databases">
        <title>Oceanococcus atlanticus 22II-S10r2 Genome Sequencing.</title>
        <authorList>
            <person name="Lai Q."/>
            <person name="Li G."/>
            <person name="Shao Z."/>
        </authorList>
    </citation>
    <scope>NUCLEOTIDE SEQUENCE [LARGE SCALE GENOMIC DNA]</scope>
    <source>
        <strain evidence="12 13">22II-S10r2</strain>
    </source>
</reference>
<dbReference type="InterPro" id="IPR011060">
    <property type="entry name" value="RibuloseP-bd_barrel"/>
</dbReference>
<comment type="catalytic activity">
    <reaction evidence="1 10">
        <text>N-(5-phospho-beta-D-ribosyl)anthranilate = 1-(2-carboxyphenylamino)-1-deoxy-D-ribulose 5-phosphate</text>
        <dbReference type="Rhea" id="RHEA:21540"/>
        <dbReference type="ChEBI" id="CHEBI:18277"/>
        <dbReference type="ChEBI" id="CHEBI:58613"/>
        <dbReference type="EC" id="5.3.1.24"/>
    </reaction>
</comment>
<dbReference type="Proteomes" id="UP000192342">
    <property type="component" value="Unassembled WGS sequence"/>
</dbReference>
<dbReference type="CDD" id="cd00405">
    <property type="entry name" value="PRAI"/>
    <property type="match status" value="1"/>
</dbReference>
<gene>
    <name evidence="10" type="primary">trpF</name>
    <name evidence="12" type="ORF">ATO7_12053</name>
</gene>
<sequence length="223" mass="23967">MNAHSDSVPDRTRVKVCGLTRAEDIEVAIAAGVDSIGLVFCERSPRHLEPQQARSLVRLIPAFVSVTALFLNPEKGLVAEVLDQVQPELLQFHGQEPASFCEAFGRRYIKAIAMGGQDNELAYARQNYPRACGFLLDSHAPGAMGGSGKAFDWRHATAANLPLVLAGGLNPGNVGQAIEQVQPWAVDVSSGVEEAPGLKSAVKIKRFLAAVHAADAYRITREK</sequence>
<dbReference type="InterPro" id="IPR013785">
    <property type="entry name" value="Aldolase_TIM"/>
</dbReference>
<evidence type="ECO:0000256" key="1">
    <source>
        <dbReference type="ARBA" id="ARBA00001164"/>
    </source>
</evidence>
<evidence type="ECO:0000256" key="7">
    <source>
        <dbReference type="ARBA" id="ARBA00022822"/>
    </source>
</evidence>
<evidence type="ECO:0000313" key="13">
    <source>
        <dbReference type="Proteomes" id="UP000192342"/>
    </source>
</evidence>
<evidence type="ECO:0000259" key="11">
    <source>
        <dbReference type="Pfam" id="PF00697"/>
    </source>
</evidence>
<evidence type="ECO:0000256" key="5">
    <source>
        <dbReference type="ARBA" id="ARBA00022272"/>
    </source>
</evidence>
<protein>
    <recommendedName>
        <fullName evidence="5 10">N-(5'-phosphoribosyl)anthranilate isomerase</fullName>
        <shortName evidence="10">PRAI</shortName>
        <ecNumber evidence="4 10">5.3.1.24</ecNumber>
    </recommendedName>
</protein>
<dbReference type="EC" id="5.3.1.24" evidence="4 10"/>
<feature type="domain" description="N-(5'phosphoribosyl) anthranilate isomerase (PRAI)" evidence="11">
    <location>
        <begin position="14"/>
        <end position="208"/>
    </location>
</feature>
<dbReference type="STRING" id="1317117.ATO7_12053"/>
<dbReference type="InterPro" id="IPR044643">
    <property type="entry name" value="TrpF_fam"/>
</dbReference>
<proteinExistence type="inferred from homology"/>
<dbReference type="InterPro" id="IPR001240">
    <property type="entry name" value="PRAI_dom"/>
</dbReference>
<dbReference type="UniPathway" id="UPA00035">
    <property type="reaction ID" value="UER00042"/>
</dbReference>
<evidence type="ECO:0000256" key="3">
    <source>
        <dbReference type="ARBA" id="ARBA00007571"/>
    </source>
</evidence>
<evidence type="ECO:0000256" key="6">
    <source>
        <dbReference type="ARBA" id="ARBA00022605"/>
    </source>
</evidence>
<keyword evidence="8 10" id="KW-0057">Aromatic amino acid biosynthesis</keyword>
<dbReference type="NCBIfam" id="NF002298">
    <property type="entry name" value="PRK01222.1-4"/>
    <property type="match status" value="1"/>
</dbReference>
<dbReference type="SUPFAM" id="SSF51366">
    <property type="entry name" value="Ribulose-phoshate binding barrel"/>
    <property type="match status" value="1"/>
</dbReference>
<evidence type="ECO:0000313" key="12">
    <source>
        <dbReference type="EMBL" id="ORE86026.1"/>
    </source>
</evidence>
<dbReference type="FunFam" id="3.20.20.70:FF:000075">
    <property type="entry name" value="Tryptophan biosynthesis protein TRP1"/>
    <property type="match status" value="1"/>
</dbReference>
<comment type="caution">
    <text evidence="12">The sequence shown here is derived from an EMBL/GenBank/DDBJ whole genome shotgun (WGS) entry which is preliminary data.</text>
</comment>
<evidence type="ECO:0000256" key="2">
    <source>
        <dbReference type="ARBA" id="ARBA00004664"/>
    </source>
</evidence>
<evidence type="ECO:0000256" key="8">
    <source>
        <dbReference type="ARBA" id="ARBA00023141"/>
    </source>
</evidence>
<dbReference type="HAMAP" id="MF_00135">
    <property type="entry name" value="PRAI"/>
    <property type="match status" value="1"/>
</dbReference>
<accession>A0A1Y1SCG4</accession>
<dbReference type="AlphaFoldDB" id="A0A1Y1SCG4"/>
<evidence type="ECO:0000256" key="9">
    <source>
        <dbReference type="ARBA" id="ARBA00023235"/>
    </source>
</evidence>
<keyword evidence="7 10" id="KW-0822">Tryptophan biosynthesis</keyword>
<dbReference type="GO" id="GO:0004640">
    <property type="term" value="F:phosphoribosylanthranilate isomerase activity"/>
    <property type="evidence" value="ECO:0007669"/>
    <property type="project" value="UniProtKB-UniRule"/>
</dbReference>
<evidence type="ECO:0000256" key="4">
    <source>
        <dbReference type="ARBA" id="ARBA00012572"/>
    </source>
</evidence>
<dbReference type="EMBL" id="AQQV01000003">
    <property type="protein sequence ID" value="ORE86026.1"/>
    <property type="molecule type" value="Genomic_DNA"/>
</dbReference>
<keyword evidence="13" id="KW-1185">Reference proteome</keyword>